<keyword evidence="10 14" id="KW-0460">Magnesium</keyword>
<dbReference type="PIRSF" id="PIRSF000853">
    <property type="entry name" value="PPDK"/>
    <property type="match status" value="1"/>
</dbReference>
<dbReference type="Pfam" id="PF01326">
    <property type="entry name" value="PPDK_N"/>
    <property type="match status" value="2"/>
</dbReference>
<dbReference type="Gene3D" id="3.30.470.20">
    <property type="entry name" value="ATP-grasp fold, B domain"/>
    <property type="match status" value="1"/>
</dbReference>
<evidence type="ECO:0000313" key="19">
    <source>
        <dbReference type="Proteomes" id="UP000198948"/>
    </source>
</evidence>
<keyword evidence="6 14" id="KW-0479">Metal-binding</keyword>
<evidence type="ECO:0000256" key="12">
    <source>
        <dbReference type="PIRSR" id="PIRSR000853-1"/>
    </source>
</evidence>
<dbReference type="PROSITE" id="PS00370">
    <property type="entry name" value="PEP_ENZYMES_PHOS_SITE"/>
    <property type="match status" value="1"/>
</dbReference>
<feature type="domain" description="PEP-utilising enzyme mobile" evidence="15">
    <location>
        <begin position="421"/>
        <end position="502"/>
    </location>
</feature>
<feature type="binding site" evidence="13">
    <location>
        <position position="764"/>
    </location>
    <ligand>
        <name>substrate</name>
    </ligand>
</feature>
<evidence type="ECO:0000259" key="15">
    <source>
        <dbReference type="Pfam" id="PF00391"/>
    </source>
</evidence>
<dbReference type="GO" id="GO:0046872">
    <property type="term" value="F:metal ion binding"/>
    <property type="evidence" value="ECO:0007669"/>
    <property type="project" value="UniProtKB-KW"/>
</dbReference>
<evidence type="ECO:0000256" key="2">
    <source>
        <dbReference type="ARBA" id="ARBA00007837"/>
    </source>
</evidence>
<dbReference type="InterPro" id="IPR000121">
    <property type="entry name" value="PEP_util_C"/>
</dbReference>
<dbReference type="Gene3D" id="3.20.20.60">
    <property type="entry name" value="Phosphoenolpyruvate-binding domains"/>
    <property type="match status" value="1"/>
</dbReference>
<dbReference type="AlphaFoldDB" id="A0A1H9PX95"/>
<dbReference type="Proteomes" id="UP000198948">
    <property type="component" value="Unassembled WGS sequence"/>
</dbReference>
<keyword evidence="8 18" id="KW-0418">Kinase</keyword>
<reference evidence="18 19" key="1">
    <citation type="submission" date="2016-10" db="EMBL/GenBank/DDBJ databases">
        <authorList>
            <person name="de Groot N.N."/>
        </authorList>
    </citation>
    <scope>NUCLEOTIDE SEQUENCE [LARGE SCALE GENOMIC DNA]</scope>
    <source>
        <strain evidence="18 19">DSM 13760</strain>
    </source>
</reference>
<dbReference type="InterPro" id="IPR036637">
    <property type="entry name" value="Phosphohistidine_dom_sf"/>
</dbReference>
<dbReference type="SUPFAM" id="SSF51621">
    <property type="entry name" value="Phosphoenolpyruvate/pyruvate domain"/>
    <property type="match status" value="1"/>
</dbReference>
<organism evidence="18 19">
    <name type="scientific">Isobaculum melis</name>
    <dbReference type="NCBI Taxonomy" id="142588"/>
    <lineage>
        <taxon>Bacteria</taxon>
        <taxon>Bacillati</taxon>
        <taxon>Bacillota</taxon>
        <taxon>Bacilli</taxon>
        <taxon>Lactobacillales</taxon>
        <taxon>Carnobacteriaceae</taxon>
        <taxon>Isobaculum</taxon>
    </lineage>
</organism>
<feature type="binding site" evidence="13">
    <location>
        <position position="560"/>
    </location>
    <ligand>
        <name>substrate</name>
    </ligand>
</feature>
<dbReference type="InterPro" id="IPR023151">
    <property type="entry name" value="PEP_util_CS"/>
</dbReference>
<dbReference type="InterPro" id="IPR015813">
    <property type="entry name" value="Pyrv/PenolPyrv_kinase-like_dom"/>
</dbReference>
<dbReference type="GO" id="GO:0050242">
    <property type="term" value="F:pyruvate, phosphate dikinase activity"/>
    <property type="evidence" value="ECO:0007669"/>
    <property type="project" value="UniProtKB-EC"/>
</dbReference>
<dbReference type="PANTHER" id="PTHR22931">
    <property type="entry name" value="PHOSPHOENOLPYRUVATE DIKINASE-RELATED"/>
    <property type="match status" value="1"/>
</dbReference>
<dbReference type="PROSITE" id="PS00742">
    <property type="entry name" value="PEP_ENZYMES_2"/>
    <property type="match status" value="1"/>
</dbReference>
<dbReference type="Gene3D" id="1.10.189.10">
    <property type="entry name" value="Pyruvate Phosphate Dikinase, domain 2"/>
    <property type="match status" value="1"/>
</dbReference>
<dbReference type="EMBL" id="FOHA01000001">
    <property type="protein sequence ID" value="SER52851.1"/>
    <property type="molecule type" value="Genomic_DNA"/>
</dbReference>
<feature type="active site" description="Tele-phosphohistidine intermediate" evidence="12">
    <location>
        <position position="454"/>
    </location>
</feature>
<dbReference type="PANTHER" id="PTHR22931:SF9">
    <property type="entry name" value="PYRUVATE, PHOSPHATE DIKINASE 1, CHLOROPLASTIC"/>
    <property type="match status" value="1"/>
</dbReference>
<evidence type="ECO:0000256" key="14">
    <source>
        <dbReference type="PIRSR" id="PIRSR000853-3"/>
    </source>
</evidence>
<keyword evidence="18" id="KW-0670">Pyruvate</keyword>
<evidence type="ECO:0000313" key="18">
    <source>
        <dbReference type="EMBL" id="SER52851.1"/>
    </source>
</evidence>
<keyword evidence="9" id="KW-0067">ATP-binding</keyword>
<gene>
    <name evidence="18" type="ORF">SAMN04488559_101211</name>
</gene>
<dbReference type="InterPro" id="IPR008279">
    <property type="entry name" value="PEP-util_enz_mobile_dom"/>
</dbReference>
<protein>
    <recommendedName>
        <fullName evidence="4">Pyruvate, phosphate dikinase</fullName>
        <ecNumber evidence="3">2.7.9.1</ecNumber>
    </recommendedName>
    <alternativeName>
        <fullName evidence="11">Pyruvate, orthophosphate dikinase</fullName>
    </alternativeName>
</protein>
<evidence type="ECO:0000256" key="9">
    <source>
        <dbReference type="ARBA" id="ARBA00022840"/>
    </source>
</evidence>
<keyword evidence="19" id="KW-1185">Reference proteome</keyword>
<dbReference type="RefSeq" id="WP_092649360.1">
    <property type="nucleotide sequence ID" value="NZ_FOHA01000001.1"/>
</dbReference>
<feature type="binding site" evidence="13">
    <location>
        <position position="766"/>
    </location>
    <ligand>
        <name>substrate</name>
    </ligand>
</feature>
<dbReference type="STRING" id="142588.SAMN04488559_101211"/>
<dbReference type="Gene3D" id="3.50.30.10">
    <property type="entry name" value="Phosphohistidine domain"/>
    <property type="match status" value="1"/>
</dbReference>
<dbReference type="Pfam" id="PF00391">
    <property type="entry name" value="PEP-utilizers"/>
    <property type="match status" value="1"/>
</dbReference>
<feature type="binding site" evidence="13">
    <location>
        <position position="767"/>
    </location>
    <ligand>
        <name>substrate</name>
    </ligand>
</feature>
<dbReference type="Gene3D" id="3.30.1490.20">
    <property type="entry name" value="ATP-grasp fold, A domain"/>
    <property type="match status" value="1"/>
</dbReference>
<dbReference type="InterPro" id="IPR018274">
    <property type="entry name" value="PEP_util_AS"/>
</dbReference>
<evidence type="ECO:0000256" key="3">
    <source>
        <dbReference type="ARBA" id="ARBA00011994"/>
    </source>
</evidence>
<dbReference type="SUPFAM" id="SSF56059">
    <property type="entry name" value="Glutathione synthetase ATP-binding domain-like"/>
    <property type="match status" value="1"/>
</dbReference>
<dbReference type="GO" id="GO:0005524">
    <property type="term" value="F:ATP binding"/>
    <property type="evidence" value="ECO:0007669"/>
    <property type="project" value="UniProtKB-KW"/>
</dbReference>
<sequence>MSTLVYLFEEGNRSMKGLLGGKGANLAEMTNLGLPVPPGFTITTAACNLYFKEAEKMSPDLIKQIRIAILSLEEKMNRKFDDHENPLLVSVRSGSVFSMPGMMDTILNLGLNDDSVQSLAKQLNDQRFAYDCYRRLIQMFGEVVKEIPKAKFENALEKLKKAKNVQNDTDLTATDLMALTETFKEIYQQYTKEAFPQQAEDQLLLAVEAVFKSWFNPRAKIYRDLHQISESLGTAVNIQAMVFGNAGETSGTGVAFTRNPATGEKKLFGEFLLNAQGEDVVAGIRTPEPIADLKAKMPAVYQQFEKLAAQLEKHYQDVQDIEFTIENGKLYLLQTRNGKRTAQAAIQIVVDMVNEGLITKEEAILSIDAPLISKLLHPIFDEVNEKKTPLIATGLPASPGAASGKVYFDAVSAKAAAEQGEKVILVRSETSPEDIEGMVVSEAIVTSRGGMTSHAAVVARGMGTCCVAGCGQLIVHEQEKVIFYDQGEIHEGEVISVDGGTGKLYLGEIPTQVAGENPAFKEFLQWLPAFSDLKVRANADTPRDIQTALDFGASGIGLVRTEHMFFEGKRLFNMRKLILAKDFVERKGPLANLLKIQTQDFEAIFRATKEHAVTIRLLDPPLHEFLPKTEDEIVTVAGQMGIRPDQLSARIGELEEVNPMLGHRGCRLAVTYPEIYEMQVEAMIKSAITVSKEGHQITPEIMVPLIGSKKELQVIKASLIKKIEEVLTVERVTLNYTIGTMIEIPRACVTADQIAEEADFFSFGTNDLTQLTYGFSRDDIAKFVGEYLGKGILPQDPFQSLDIEGVGSLIRIAVEKGRQTKPNLKIGVCGEVGGDPASIAFFKEVGLNYVSCSPYRVPIALLACSHATLKA</sequence>
<dbReference type="NCBIfam" id="NF004531">
    <property type="entry name" value="PRK05878.1"/>
    <property type="match status" value="1"/>
</dbReference>
<evidence type="ECO:0000256" key="4">
    <source>
        <dbReference type="ARBA" id="ARBA00020138"/>
    </source>
</evidence>
<dbReference type="InterPro" id="IPR002192">
    <property type="entry name" value="PPDK_AMP/ATP-bd"/>
</dbReference>
<evidence type="ECO:0000259" key="16">
    <source>
        <dbReference type="Pfam" id="PF01326"/>
    </source>
</evidence>
<evidence type="ECO:0000256" key="6">
    <source>
        <dbReference type="ARBA" id="ARBA00022723"/>
    </source>
</evidence>
<feature type="binding site" evidence="13">
    <location>
        <position position="765"/>
    </location>
    <ligand>
        <name>substrate</name>
    </ligand>
</feature>
<evidence type="ECO:0000256" key="13">
    <source>
        <dbReference type="PIRSR" id="PIRSR000853-2"/>
    </source>
</evidence>
<feature type="domain" description="PEP-utilising enzyme C-terminal" evidence="17">
    <location>
        <begin position="520"/>
        <end position="863"/>
    </location>
</feature>
<evidence type="ECO:0000256" key="5">
    <source>
        <dbReference type="ARBA" id="ARBA00022679"/>
    </source>
</evidence>
<evidence type="ECO:0000256" key="8">
    <source>
        <dbReference type="ARBA" id="ARBA00022777"/>
    </source>
</evidence>
<feature type="binding site" evidence="13">
    <location>
        <position position="743"/>
    </location>
    <ligand>
        <name>substrate</name>
    </ligand>
</feature>
<evidence type="ECO:0000259" key="17">
    <source>
        <dbReference type="Pfam" id="PF02896"/>
    </source>
</evidence>
<dbReference type="InterPro" id="IPR013815">
    <property type="entry name" value="ATP_grasp_subdomain_1"/>
</dbReference>
<evidence type="ECO:0000256" key="10">
    <source>
        <dbReference type="ARBA" id="ARBA00022842"/>
    </source>
</evidence>
<dbReference type="NCBIfam" id="TIGR01828">
    <property type="entry name" value="pyru_phos_dikin"/>
    <property type="match status" value="1"/>
</dbReference>
<proteinExistence type="inferred from homology"/>
<feature type="binding site" evidence="14">
    <location>
        <position position="767"/>
    </location>
    <ligand>
        <name>Mg(2+)</name>
        <dbReference type="ChEBI" id="CHEBI:18420"/>
    </ligand>
</feature>
<dbReference type="OrthoDB" id="9765468at2"/>
<dbReference type="InterPro" id="IPR010121">
    <property type="entry name" value="Pyruvate_phosphate_dikinase"/>
</dbReference>
<evidence type="ECO:0000256" key="7">
    <source>
        <dbReference type="ARBA" id="ARBA00022741"/>
    </source>
</evidence>
<feature type="domain" description="Pyruvate phosphate dikinase AMP/ATP-binding" evidence="16">
    <location>
        <begin position="18"/>
        <end position="292"/>
    </location>
</feature>
<dbReference type="EC" id="2.7.9.1" evidence="3"/>
<dbReference type="SUPFAM" id="SSF52009">
    <property type="entry name" value="Phosphohistidine domain"/>
    <property type="match status" value="1"/>
</dbReference>
<accession>A0A1H9PX95</accession>
<comment type="cofactor">
    <cofactor evidence="1 14">
        <name>Mg(2+)</name>
        <dbReference type="ChEBI" id="CHEBI:18420"/>
    </cofactor>
</comment>
<comment type="similarity">
    <text evidence="2">Belongs to the PEP-utilizing enzyme family.</text>
</comment>
<keyword evidence="5" id="KW-0808">Transferase</keyword>
<feature type="binding site" evidence="14">
    <location>
        <position position="743"/>
    </location>
    <ligand>
        <name>Mg(2+)</name>
        <dbReference type="ChEBI" id="CHEBI:18420"/>
    </ligand>
</feature>
<feature type="binding site" evidence="13">
    <location>
        <position position="616"/>
    </location>
    <ligand>
        <name>substrate</name>
    </ligand>
</feature>
<evidence type="ECO:0000256" key="1">
    <source>
        <dbReference type="ARBA" id="ARBA00001946"/>
    </source>
</evidence>
<dbReference type="Gene3D" id="1.20.80.30">
    <property type="match status" value="1"/>
</dbReference>
<evidence type="ECO:0000256" key="11">
    <source>
        <dbReference type="ARBA" id="ARBA00032883"/>
    </source>
</evidence>
<dbReference type="GO" id="GO:0016301">
    <property type="term" value="F:kinase activity"/>
    <property type="evidence" value="ECO:0007669"/>
    <property type="project" value="UniProtKB-KW"/>
</dbReference>
<keyword evidence="7" id="KW-0547">Nucleotide-binding</keyword>
<name>A0A1H9PX95_9LACT</name>
<dbReference type="InterPro" id="IPR040442">
    <property type="entry name" value="Pyrv_kinase-like_dom_sf"/>
</dbReference>
<feature type="active site" description="Proton donor" evidence="12">
    <location>
        <position position="829"/>
    </location>
</feature>
<dbReference type="Pfam" id="PF02896">
    <property type="entry name" value="PEP-utilizers_C"/>
    <property type="match status" value="1"/>
</dbReference>
<feature type="domain" description="Pyruvate phosphate dikinase AMP/ATP-binding" evidence="16">
    <location>
        <begin position="302"/>
        <end position="354"/>
    </location>
</feature>